<dbReference type="OrthoDB" id="5520677at2"/>
<feature type="transmembrane region" description="Helical" evidence="1">
    <location>
        <begin position="95"/>
        <end position="114"/>
    </location>
</feature>
<evidence type="ECO:0000256" key="1">
    <source>
        <dbReference type="SAM" id="Phobius"/>
    </source>
</evidence>
<keyword evidence="3" id="KW-1185">Reference proteome</keyword>
<keyword evidence="1" id="KW-0472">Membrane</keyword>
<dbReference type="EMBL" id="SSMQ01000023">
    <property type="protein sequence ID" value="TKD05045.1"/>
    <property type="molecule type" value="Genomic_DNA"/>
</dbReference>
<gene>
    <name evidence="2" type="ORF">E8A74_22535</name>
</gene>
<keyword evidence="1" id="KW-1133">Transmembrane helix</keyword>
<evidence type="ECO:0000313" key="3">
    <source>
        <dbReference type="Proteomes" id="UP000309215"/>
    </source>
</evidence>
<sequence length="259" mass="27533">MKDDDLLDALGRAARKDDRLADPRWDALARGELSDEEIKTLAEGSDAARDAVEAFRPLGEPTRARLTEQALAALGAQNPGAAPAEVVRRKHPRRALFVLLAACLAALVAFVWLARNDAGPPLPAYALAVEGGDRPFRADTPSPDEPRLAPGSRLSLSIRPAADVLGAVEARAYSIRDGVVAPSRPRIEIAASGAMLVTGTREELFPDVGPGRLQIVILVGRPGTLPEHTPAAAELAPEGPPRAFQVLRAAVWLTDPNER</sequence>
<dbReference type="AlphaFoldDB" id="A0A4U1J9H6"/>
<protein>
    <submittedName>
        <fullName evidence="2">Uncharacterized protein</fullName>
    </submittedName>
</protein>
<organism evidence="2 3">
    <name type="scientific">Polyangium fumosum</name>
    <dbReference type="NCBI Taxonomy" id="889272"/>
    <lineage>
        <taxon>Bacteria</taxon>
        <taxon>Pseudomonadati</taxon>
        <taxon>Myxococcota</taxon>
        <taxon>Polyangia</taxon>
        <taxon>Polyangiales</taxon>
        <taxon>Polyangiaceae</taxon>
        <taxon>Polyangium</taxon>
    </lineage>
</organism>
<dbReference type="Proteomes" id="UP000309215">
    <property type="component" value="Unassembled WGS sequence"/>
</dbReference>
<evidence type="ECO:0000313" key="2">
    <source>
        <dbReference type="EMBL" id="TKD05045.1"/>
    </source>
</evidence>
<accession>A0A4U1J9H6</accession>
<proteinExistence type="predicted"/>
<reference evidence="2 3" key="1">
    <citation type="submission" date="2019-04" db="EMBL/GenBank/DDBJ databases">
        <authorList>
            <person name="Li Y."/>
            <person name="Wang J."/>
        </authorList>
    </citation>
    <scope>NUCLEOTIDE SEQUENCE [LARGE SCALE GENOMIC DNA]</scope>
    <source>
        <strain evidence="2 3">DSM 14668</strain>
    </source>
</reference>
<keyword evidence="1" id="KW-0812">Transmembrane</keyword>
<comment type="caution">
    <text evidence="2">The sequence shown here is derived from an EMBL/GenBank/DDBJ whole genome shotgun (WGS) entry which is preliminary data.</text>
</comment>
<dbReference type="RefSeq" id="WP_136931115.1">
    <property type="nucleotide sequence ID" value="NZ_SSMQ01000023.1"/>
</dbReference>
<name>A0A4U1J9H6_9BACT</name>